<dbReference type="SMART" id="SM00849">
    <property type="entry name" value="Lactamase_B"/>
    <property type="match status" value="1"/>
</dbReference>
<keyword evidence="3" id="KW-1185">Reference proteome</keyword>
<protein>
    <submittedName>
        <fullName evidence="2">MBL fold metallo-hydrolase</fullName>
    </submittedName>
</protein>
<dbReference type="InterPro" id="IPR036388">
    <property type="entry name" value="WH-like_DNA-bd_sf"/>
</dbReference>
<dbReference type="Proteomes" id="UP000252357">
    <property type="component" value="Unassembled WGS sequence"/>
</dbReference>
<sequence length="431" mass="48182">MLKILDCSCVSAPTVCAPCLVLRVGGMLAEVGFLRRALGLNAVIIDTFYQQEVSQRILCLKPLLMQQYSTAMNPLLAIPETIPEMSDRALHYPDIAPPSSGEWSAIAPGFYWLRMPLPFALNHINLWLIRDHYDGREGYTLIDTGIHDATTQQCWEGLIAQRLEGLPIIRVICTHLHPDHIGLAAWLCERFNCPLWMSASEYGLGRLLSLGVPGTDTASLCQHFARHGMQAPARQAELQARGEHFQRYVPTLPTSYIRIEAGQRLVIGGHHWRVLIGRGHSPEHVSLYCEDLALLIAGDMLLPRISTNLSVFALEPEANPIPQFLDSIAHYSELPATTLVLPAHGLPFQGMHTRIEQLKIHHALRLREVLAECATPQSAYSITASMFKRPLDAHQLTFAIGEALAHLHCLWQLGALRREQDQHGQIRFVCQ</sequence>
<dbReference type="EMBL" id="QPGB01000002">
    <property type="protein sequence ID" value="RCS58594.1"/>
    <property type="molecule type" value="Genomic_DNA"/>
</dbReference>
<evidence type="ECO:0000313" key="2">
    <source>
        <dbReference type="EMBL" id="RCS58594.1"/>
    </source>
</evidence>
<feature type="domain" description="Metallo-beta-lactamase" evidence="1">
    <location>
        <begin position="123"/>
        <end position="344"/>
    </location>
</feature>
<dbReference type="Gene3D" id="3.60.15.10">
    <property type="entry name" value="Ribonuclease Z/Hydroxyacylglutathione hydrolase-like"/>
    <property type="match status" value="1"/>
</dbReference>
<evidence type="ECO:0000259" key="1">
    <source>
        <dbReference type="SMART" id="SM00849"/>
    </source>
</evidence>
<name>A0A368L4U2_9BURK</name>
<organism evidence="2 3">
    <name type="scientific">Parvibium lacunae</name>
    <dbReference type="NCBI Taxonomy" id="1888893"/>
    <lineage>
        <taxon>Bacteria</taxon>
        <taxon>Pseudomonadati</taxon>
        <taxon>Pseudomonadota</taxon>
        <taxon>Betaproteobacteria</taxon>
        <taxon>Burkholderiales</taxon>
        <taxon>Alcaligenaceae</taxon>
        <taxon>Parvibium</taxon>
    </lineage>
</organism>
<dbReference type="PANTHER" id="PTHR23131">
    <property type="entry name" value="ENDORIBONUCLEASE LACTB2"/>
    <property type="match status" value="1"/>
</dbReference>
<dbReference type="InterPro" id="IPR036866">
    <property type="entry name" value="RibonucZ/Hydroxyglut_hydro"/>
</dbReference>
<gene>
    <name evidence="2" type="ORF">DU000_07260</name>
</gene>
<evidence type="ECO:0000313" key="3">
    <source>
        <dbReference type="Proteomes" id="UP000252357"/>
    </source>
</evidence>
<accession>A0A368L4U2</accession>
<dbReference type="InterPro" id="IPR050662">
    <property type="entry name" value="Sec-metab_biosynth-thioest"/>
</dbReference>
<dbReference type="PANTHER" id="PTHR23131:SF4">
    <property type="entry name" value="METALLO-BETA-LACTAMASE SUPERFAMILY POTEIN"/>
    <property type="match status" value="1"/>
</dbReference>
<proteinExistence type="predicted"/>
<dbReference type="GO" id="GO:0016787">
    <property type="term" value="F:hydrolase activity"/>
    <property type="evidence" value="ECO:0007669"/>
    <property type="project" value="UniProtKB-KW"/>
</dbReference>
<dbReference type="Pfam" id="PF21221">
    <property type="entry name" value="B_lactamase-like_C"/>
    <property type="match status" value="1"/>
</dbReference>
<keyword evidence="2" id="KW-0378">Hydrolase</keyword>
<dbReference type="Pfam" id="PF00753">
    <property type="entry name" value="Lactamase_B"/>
    <property type="match status" value="1"/>
</dbReference>
<dbReference type="InterPro" id="IPR001279">
    <property type="entry name" value="Metallo-B-lactamas"/>
</dbReference>
<dbReference type="SUPFAM" id="SSF56281">
    <property type="entry name" value="Metallo-hydrolase/oxidoreductase"/>
    <property type="match status" value="1"/>
</dbReference>
<dbReference type="AlphaFoldDB" id="A0A368L4U2"/>
<reference evidence="2 3" key="1">
    <citation type="journal article" date="2018" name="Int. J. Syst. Evol. Microbiol.">
        <title>Parvibium lacunae gen. nov., sp. nov., a new member of the family Alcaligenaceae isolated from a freshwater pond.</title>
        <authorList>
            <person name="Chen W.M."/>
            <person name="Xie P.B."/>
            <person name="Hsu M.Y."/>
            <person name="Sheu S.Y."/>
        </authorList>
    </citation>
    <scope>NUCLEOTIDE SEQUENCE [LARGE SCALE GENOMIC DNA]</scope>
    <source>
        <strain evidence="2 3">KMB9</strain>
    </source>
</reference>
<comment type="caution">
    <text evidence="2">The sequence shown here is derived from an EMBL/GenBank/DDBJ whole genome shotgun (WGS) entry which is preliminary data.</text>
</comment>
<dbReference type="Gene3D" id="1.10.10.10">
    <property type="entry name" value="Winged helix-like DNA-binding domain superfamily/Winged helix DNA-binding domain"/>
    <property type="match status" value="1"/>
</dbReference>
<dbReference type="InterPro" id="IPR048933">
    <property type="entry name" value="B_lactamase-like_C"/>
</dbReference>